<keyword evidence="5 14" id="KW-0255">Endonuclease</keyword>
<feature type="active site" evidence="14">
    <location>
        <position position="140"/>
    </location>
</feature>
<keyword evidence="2 14" id="KW-0963">Cytoplasm</keyword>
<evidence type="ECO:0000256" key="3">
    <source>
        <dbReference type="ARBA" id="ARBA00022722"/>
    </source>
</evidence>
<dbReference type="OrthoDB" id="9805499at2"/>
<dbReference type="AlphaFoldDB" id="A0A0C7NZX9"/>
<dbReference type="NCBIfam" id="NF000711">
    <property type="entry name" value="PRK00039.2-1"/>
    <property type="match status" value="1"/>
</dbReference>
<organism evidence="16 17">
    <name type="scientific">Defluviitoga tunisiensis</name>
    <dbReference type="NCBI Taxonomy" id="1006576"/>
    <lineage>
        <taxon>Bacteria</taxon>
        <taxon>Thermotogati</taxon>
        <taxon>Thermotogota</taxon>
        <taxon>Thermotogae</taxon>
        <taxon>Petrotogales</taxon>
        <taxon>Petrotogaceae</taxon>
        <taxon>Defluviitoga</taxon>
    </lineage>
</organism>
<gene>
    <name evidence="14 16" type="primary">ruvC</name>
    <name evidence="16" type="ORF">DTL3_1558</name>
</gene>
<dbReference type="EC" id="3.1.21.10" evidence="14 15"/>
<dbReference type="KEGG" id="dtn:DTL3_1558"/>
<evidence type="ECO:0000256" key="6">
    <source>
        <dbReference type="ARBA" id="ARBA00022763"/>
    </source>
</evidence>
<comment type="similarity">
    <text evidence="1 14">Belongs to the RuvC family.</text>
</comment>
<dbReference type="InterPro" id="IPR020563">
    <property type="entry name" value="X-over_junc_endoDNase_Mg_BS"/>
</dbReference>
<keyword evidence="4 14" id="KW-0479">Metal-binding</keyword>
<evidence type="ECO:0000256" key="4">
    <source>
        <dbReference type="ARBA" id="ARBA00022723"/>
    </source>
</evidence>
<dbReference type="CDD" id="cd16962">
    <property type="entry name" value="RuvC"/>
    <property type="match status" value="1"/>
</dbReference>
<keyword evidence="6 14" id="KW-0227">DNA damage</keyword>
<reference evidence="17" key="1">
    <citation type="submission" date="2014-11" db="EMBL/GenBank/DDBJ databases">
        <authorList>
            <person name="Wibberg D."/>
        </authorList>
    </citation>
    <scope>NUCLEOTIDE SEQUENCE [LARGE SCALE GENOMIC DNA]</scope>
    <source>
        <strain evidence="17">L3</strain>
    </source>
</reference>
<dbReference type="GO" id="GO:0000287">
    <property type="term" value="F:magnesium ion binding"/>
    <property type="evidence" value="ECO:0007669"/>
    <property type="project" value="UniProtKB-UniRule"/>
</dbReference>
<name>A0A0C7NZX9_DEFTU</name>
<proteinExistence type="inferred from homology"/>
<dbReference type="InterPro" id="IPR012337">
    <property type="entry name" value="RNaseH-like_sf"/>
</dbReference>
<comment type="cofactor">
    <cofactor evidence="14">
        <name>Mg(2+)</name>
        <dbReference type="ChEBI" id="CHEBI:18420"/>
    </cofactor>
    <text evidence="14">Binds 2 Mg(2+) ion per subunit.</text>
</comment>
<evidence type="ECO:0000256" key="11">
    <source>
        <dbReference type="ARBA" id="ARBA00023204"/>
    </source>
</evidence>
<dbReference type="Proteomes" id="UP000032809">
    <property type="component" value="Chromosome I"/>
</dbReference>
<comment type="subunit">
    <text evidence="13 14">Homodimer which binds Holliday junction (HJ) DNA. The HJ becomes 2-fold symmetrical on binding to RuvC with unstacked arms; it has a different conformation from HJ DNA in complex with RuvA. In the full resolvosome a probable DNA-RuvA(4)-RuvB(12)-RuvC(2) complex forms which resolves the HJ.</text>
</comment>
<evidence type="ECO:0000256" key="9">
    <source>
        <dbReference type="ARBA" id="ARBA00023125"/>
    </source>
</evidence>
<dbReference type="Pfam" id="PF02075">
    <property type="entry name" value="RuvC"/>
    <property type="match status" value="1"/>
</dbReference>
<keyword evidence="9 14" id="KW-0238">DNA-binding</keyword>
<protein>
    <recommendedName>
        <fullName evidence="14 15">Crossover junction endodeoxyribonuclease RuvC</fullName>
        <ecNumber evidence="14 15">3.1.21.10</ecNumber>
    </recommendedName>
    <alternativeName>
        <fullName evidence="14">Holliday junction nuclease RuvC</fullName>
    </alternativeName>
    <alternativeName>
        <fullName evidence="14">Holliday junction resolvase RuvC</fullName>
    </alternativeName>
</protein>
<evidence type="ECO:0000256" key="8">
    <source>
        <dbReference type="ARBA" id="ARBA00022842"/>
    </source>
</evidence>
<dbReference type="GO" id="GO:0003677">
    <property type="term" value="F:DNA binding"/>
    <property type="evidence" value="ECO:0007669"/>
    <property type="project" value="UniProtKB-KW"/>
</dbReference>
<dbReference type="GO" id="GO:0008821">
    <property type="term" value="F:crossover junction DNA endonuclease activity"/>
    <property type="evidence" value="ECO:0007669"/>
    <property type="project" value="UniProtKB-UniRule"/>
</dbReference>
<dbReference type="STRING" id="1006576.DTL3_1558"/>
<keyword evidence="11 14" id="KW-0234">DNA repair</keyword>
<dbReference type="PATRIC" id="fig|1006576.9.peg.1555"/>
<dbReference type="FunFam" id="3.30.420.10:FF:000002">
    <property type="entry name" value="Crossover junction endodeoxyribonuclease RuvC"/>
    <property type="match status" value="1"/>
</dbReference>
<evidence type="ECO:0000256" key="7">
    <source>
        <dbReference type="ARBA" id="ARBA00022801"/>
    </source>
</evidence>
<feature type="binding site" evidence="14">
    <location>
        <position position="7"/>
    </location>
    <ligand>
        <name>Mg(2+)</name>
        <dbReference type="ChEBI" id="CHEBI:18420"/>
        <label>1</label>
    </ligand>
</feature>
<keyword evidence="10 14" id="KW-0233">DNA recombination</keyword>
<keyword evidence="3 14" id="KW-0540">Nuclease</keyword>
<feature type="active site" evidence="14">
    <location>
        <position position="67"/>
    </location>
</feature>
<dbReference type="GO" id="GO:0005737">
    <property type="term" value="C:cytoplasm"/>
    <property type="evidence" value="ECO:0007669"/>
    <property type="project" value="UniProtKB-SubCell"/>
</dbReference>
<evidence type="ECO:0000313" key="17">
    <source>
        <dbReference type="Proteomes" id="UP000032809"/>
    </source>
</evidence>
<dbReference type="GO" id="GO:0006281">
    <property type="term" value="P:DNA repair"/>
    <property type="evidence" value="ECO:0007669"/>
    <property type="project" value="UniProtKB-UniRule"/>
</dbReference>
<dbReference type="GO" id="GO:0048476">
    <property type="term" value="C:Holliday junction resolvase complex"/>
    <property type="evidence" value="ECO:0007669"/>
    <property type="project" value="UniProtKB-UniRule"/>
</dbReference>
<dbReference type="RefSeq" id="WP_045088217.1">
    <property type="nucleotide sequence ID" value="NZ_LN824141.1"/>
</dbReference>
<keyword evidence="7 14" id="KW-0378">Hydrolase</keyword>
<dbReference type="PANTHER" id="PTHR30194">
    <property type="entry name" value="CROSSOVER JUNCTION ENDODEOXYRIBONUCLEASE RUVC"/>
    <property type="match status" value="1"/>
</dbReference>
<keyword evidence="8 14" id="KW-0460">Magnesium</keyword>
<sequence>MVILGIDPGYGKIGYGIIEKLGNNYNTIDYGVIYTNKDLQLSSRLLQIKEELNNLIKHYKPDEAAVEELFFFKNVATAIQVGEARGVILLTLEEENIPIYEYTPYQIKQAVTGYGHAEKGQIQRALKLILKLEKNPTPDDAADALAAAFCHANFRRNLLK</sequence>
<dbReference type="EMBL" id="LN824141">
    <property type="protein sequence ID" value="CEP78848.1"/>
    <property type="molecule type" value="Genomic_DNA"/>
</dbReference>
<dbReference type="InterPro" id="IPR002176">
    <property type="entry name" value="X-over_junc_endoDNase_RuvC"/>
</dbReference>
<dbReference type="HOGENOM" id="CLU_091257_3_1_0"/>
<evidence type="ECO:0000256" key="12">
    <source>
        <dbReference type="ARBA" id="ARBA00029354"/>
    </source>
</evidence>
<comment type="subcellular location">
    <subcellularLocation>
        <location evidence="14">Cytoplasm</location>
    </subcellularLocation>
</comment>
<evidence type="ECO:0000256" key="14">
    <source>
        <dbReference type="HAMAP-Rule" id="MF_00034"/>
    </source>
</evidence>
<dbReference type="HAMAP" id="MF_00034">
    <property type="entry name" value="RuvC"/>
    <property type="match status" value="1"/>
</dbReference>
<evidence type="ECO:0000256" key="10">
    <source>
        <dbReference type="ARBA" id="ARBA00023172"/>
    </source>
</evidence>
<dbReference type="PROSITE" id="PS01321">
    <property type="entry name" value="RUVC"/>
    <property type="match status" value="1"/>
</dbReference>
<dbReference type="InterPro" id="IPR036397">
    <property type="entry name" value="RNaseH_sf"/>
</dbReference>
<accession>A0A0C7NZX9</accession>
<feature type="binding site" evidence="14">
    <location>
        <position position="140"/>
    </location>
    <ligand>
        <name>Mg(2+)</name>
        <dbReference type="ChEBI" id="CHEBI:18420"/>
        <label>1</label>
    </ligand>
</feature>
<comment type="catalytic activity">
    <reaction evidence="12 14">
        <text>Endonucleolytic cleavage at a junction such as a reciprocal single-stranded crossover between two homologous DNA duplexes (Holliday junction).</text>
        <dbReference type="EC" id="3.1.21.10"/>
    </reaction>
</comment>
<dbReference type="SUPFAM" id="SSF53098">
    <property type="entry name" value="Ribonuclease H-like"/>
    <property type="match status" value="1"/>
</dbReference>
<evidence type="ECO:0000313" key="16">
    <source>
        <dbReference type="EMBL" id="CEP78848.1"/>
    </source>
</evidence>
<feature type="binding site" evidence="14">
    <location>
        <position position="67"/>
    </location>
    <ligand>
        <name>Mg(2+)</name>
        <dbReference type="ChEBI" id="CHEBI:18420"/>
        <label>2</label>
    </ligand>
</feature>
<dbReference type="NCBIfam" id="TIGR00228">
    <property type="entry name" value="ruvC"/>
    <property type="match status" value="1"/>
</dbReference>
<dbReference type="GO" id="GO:0006310">
    <property type="term" value="P:DNA recombination"/>
    <property type="evidence" value="ECO:0007669"/>
    <property type="project" value="UniProtKB-UniRule"/>
</dbReference>
<feature type="active site" evidence="14">
    <location>
        <position position="7"/>
    </location>
</feature>
<dbReference type="PRINTS" id="PR00696">
    <property type="entry name" value="RSOLVASERUVC"/>
</dbReference>
<evidence type="ECO:0000256" key="13">
    <source>
        <dbReference type="ARBA" id="ARBA00065075"/>
    </source>
</evidence>
<evidence type="ECO:0000256" key="2">
    <source>
        <dbReference type="ARBA" id="ARBA00022490"/>
    </source>
</evidence>
<dbReference type="Gene3D" id="3.30.420.10">
    <property type="entry name" value="Ribonuclease H-like superfamily/Ribonuclease H"/>
    <property type="match status" value="1"/>
</dbReference>
<dbReference type="PANTHER" id="PTHR30194:SF3">
    <property type="entry name" value="CROSSOVER JUNCTION ENDODEOXYRIBONUCLEASE RUVC"/>
    <property type="match status" value="1"/>
</dbReference>
<keyword evidence="17" id="KW-1185">Reference proteome</keyword>
<evidence type="ECO:0000256" key="15">
    <source>
        <dbReference type="NCBIfam" id="TIGR00228"/>
    </source>
</evidence>
<comment type="function">
    <text evidence="14">The RuvA-RuvB-RuvC complex processes Holliday junction (HJ) DNA during genetic recombination and DNA repair. Endonuclease that resolves HJ intermediates. Cleaves cruciform DNA by making single-stranded nicks across the HJ at symmetrical positions within the homologous arms, yielding a 5'-phosphate and a 3'-hydroxyl group; requires a central core of homology in the junction. The consensus cleavage sequence is 5'-(A/T)TT(C/G)-3'. Cleavage occurs on the 3'-side of the TT dinucleotide at the point of strand exchange. HJ branch migration catalyzed by RuvA-RuvB allows RuvC to scan DNA until it finds its consensus sequence, where it cleaves and resolves the cruciform DNA.</text>
</comment>
<evidence type="ECO:0000256" key="1">
    <source>
        <dbReference type="ARBA" id="ARBA00009518"/>
    </source>
</evidence>
<evidence type="ECO:0000256" key="5">
    <source>
        <dbReference type="ARBA" id="ARBA00022759"/>
    </source>
</evidence>